<dbReference type="Pfam" id="PF03330">
    <property type="entry name" value="DPBB_1"/>
    <property type="match status" value="1"/>
</dbReference>
<proteinExistence type="inferred from homology"/>
<feature type="domain" description="SPOR" evidence="7">
    <location>
        <begin position="186"/>
        <end position="264"/>
    </location>
</feature>
<dbReference type="Gene3D" id="2.40.40.10">
    <property type="entry name" value="RlpA-like domain"/>
    <property type="match status" value="1"/>
</dbReference>
<dbReference type="InterPro" id="IPR007730">
    <property type="entry name" value="SPOR-like_dom"/>
</dbReference>
<dbReference type="InterPro" id="IPR036908">
    <property type="entry name" value="RlpA-like_sf"/>
</dbReference>
<dbReference type="InterPro" id="IPR034718">
    <property type="entry name" value="RlpA"/>
</dbReference>
<gene>
    <name evidence="4" type="primary">rlpA</name>
    <name evidence="8" type="ORF">EVG15_06795</name>
</gene>
<protein>
    <recommendedName>
        <fullName evidence="4">Probable endolytic peptidoglycan transglycosylase RlpA</fullName>
        <ecNumber evidence="4">4.2.2.-</ecNumber>
    </recommendedName>
</protein>
<dbReference type="GO" id="GO:0042834">
    <property type="term" value="F:peptidoglycan binding"/>
    <property type="evidence" value="ECO:0007669"/>
    <property type="project" value="InterPro"/>
</dbReference>
<evidence type="ECO:0000256" key="6">
    <source>
        <dbReference type="SAM" id="Phobius"/>
    </source>
</evidence>
<dbReference type="PROSITE" id="PS51724">
    <property type="entry name" value="SPOR"/>
    <property type="match status" value="1"/>
</dbReference>
<dbReference type="PANTHER" id="PTHR34183">
    <property type="entry name" value="ENDOLYTIC PEPTIDOGLYCAN TRANSGLYCOSYLASE RLPA"/>
    <property type="match status" value="1"/>
</dbReference>
<evidence type="ECO:0000313" key="8">
    <source>
        <dbReference type="EMBL" id="RZD18304.1"/>
    </source>
</evidence>
<dbReference type="CDD" id="cd22268">
    <property type="entry name" value="DPBB_RlpA-like"/>
    <property type="match status" value="1"/>
</dbReference>
<keyword evidence="6" id="KW-0812">Transmembrane</keyword>
<evidence type="ECO:0000313" key="9">
    <source>
        <dbReference type="Proteomes" id="UP000319296"/>
    </source>
</evidence>
<dbReference type="EC" id="4.2.2.-" evidence="4"/>
<keyword evidence="1" id="KW-0732">Signal</keyword>
<organism evidence="8 9">
    <name type="scientific">Candidatus Acididesulfobacter diazotrophicus</name>
    <dbReference type="NCBI Taxonomy" id="2597226"/>
    <lineage>
        <taxon>Bacteria</taxon>
        <taxon>Deltaproteobacteria</taxon>
        <taxon>Candidatus Acidulodesulfobacterales</taxon>
        <taxon>Candidatus Acididesulfobacter</taxon>
    </lineage>
</organism>
<evidence type="ECO:0000256" key="2">
    <source>
        <dbReference type="ARBA" id="ARBA00023239"/>
    </source>
</evidence>
<dbReference type="Proteomes" id="UP000319296">
    <property type="component" value="Unassembled WGS sequence"/>
</dbReference>
<comment type="caution">
    <text evidence="8">The sequence shown here is derived from an EMBL/GenBank/DDBJ whole genome shotgun (WGS) entry which is preliminary data.</text>
</comment>
<accession>A0A519BM20</accession>
<dbReference type="GO" id="GO:0008932">
    <property type="term" value="F:lytic endotransglycosylase activity"/>
    <property type="evidence" value="ECO:0007669"/>
    <property type="project" value="UniProtKB-UniRule"/>
</dbReference>
<comment type="similarity">
    <text evidence="4 5">Belongs to the RlpA family.</text>
</comment>
<feature type="transmembrane region" description="Helical" evidence="6">
    <location>
        <begin position="21"/>
        <end position="44"/>
    </location>
</feature>
<evidence type="ECO:0000259" key="7">
    <source>
        <dbReference type="PROSITE" id="PS51724"/>
    </source>
</evidence>
<dbReference type="GO" id="GO:0000270">
    <property type="term" value="P:peptidoglycan metabolic process"/>
    <property type="evidence" value="ECO:0007669"/>
    <property type="project" value="UniProtKB-UniRule"/>
</dbReference>
<keyword evidence="2 4" id="KW-0456">Lyase</keyword>
<dbReference type="InterPro" id="IPR012997">
    <property type="entry name" value="RplA"/>
</dbReference>
<dbReference type="EMBL" id="SGBB01000011">
    <property type="protein sequence ID" value="RZD18304.1"/>
    <property type="molecule type" value="Genomic_DNA"/>
</dbReference>
<name>A0A519BM20_9DELT</name>
<keyword evidence="6" id="KW-1133">Transmembrane helix</keyword>
<dbReference type="AlphaFoldDB" id="A0A519BM20"/>
<keyword evidence="3 4" id="KW-0961">Cell wall biogenesis/degradation</keyword>
<evidence type="ECO:0000256" key="4">
    <source>
        <dbReference type="HAMAP-Rule" id="MF_02071"/>
    </source>
</evidence>
<comment type="function">
    <text evidence="4">Lytic transglycosylase with a strong preference for naked glycan strands that lack stem peptides.</text>
</comment>
<evidence type="ECO:0000256" key="3">
    <source>
        <dbReference type="ARBA" id="ARBA00023316"/>
    </source>
</evidence>
<dbReference type="PANTHER" id="PTHR34183:SF1">
    <property type="entry name" value="ENDOLYTIC PEPTIDOGLYCAN TRANSGLYCOSYLASE RLPA"/>
    <property type="match status" value="1"/>
</dbReference>
<dbReference type="GO" id="GO:0071555">
    <property type="term" value="P:cell wall organization"/>
    <property type="evidence" value="ECO:0007669"/>
    <property type="project" value="UniProtKB-KW"/>
</dbReference>
<sequence>MKLDLLLLNYSSKNKFITMKTWIIILFSMLLIPLFFSGCVPYIIGGYHPEPKYANSSVHPQYYAPKFLPHNTEEGVASWYGPGFQGRPTASGHIYNMYDLTAASRTLPLDTYAYVTDLKNGRSVEVFVDDRGPYYGGRIMDLSYAAARALNMLGPGTALVKIQYLGPNPVAKVEQNEINGFGTKYLPPITGYTLQFAAYTSKDKAFNKEKVIANLVPGVHIITKTVRNTDYYCVVLGKFDSLNKAYVFAKVIAKEGYDIYITKRG</sequence>
<dbReference type="InterPro" id="IPR009009">
    <property type="entry name" value="RlpA-like_DPBB"/>
</dbReference>
<evidence type="ECO:0000256" key="1">
    <source>
        <dbReference type="ARBA" id="ARBA00022729"/>
    </source>
</evidence>
<dbReference type="NCBIfam" id="TIGR00413">
    <property type="entry name" value="rlpA"/>
    <property type="match status" value="1"/>
</dbReference>
<reference evidence="8 9" key="1">
    <citation type="journal article" date="2019" name="ISME J.">
        <title>Insights into ecological role of a new deltaproteobacterial order Candidatus Acidulodesulfobacterales by metagenomics and metatranscriptomics.</title>
        <authorList>
            <person name="Tan S."/>
            <person name="Liu J."/>
            <person name="Fang Y."/>
            <person name="Hedlund B.P."/>
            <person name="Lian Z.H."/>
            <person name="Huang L.Y."/>
            <person name="Li J.T."/>
            <person name="Huang L.N."/>
            <person name="Li W.J."/>
            <person name="Jiang H.C."/>
            <person name="Dong H.L."/>
            <person name="Shu W.S."/>
        </authorList>
    </citation>
    <scope>NUCLEOTIDE SEQUENCE [LARGE SCALE GENOMIC DNA]</scope>
    <source>
        <strain evidence="8">AP1</strain>
    </source>
</reference>
<evidence type="ECO:0000256" key="5">
    <source>
        <dbReference type="RuleBase" id="RU003495"/>
    </source>
</evidence>
<keyword evidence="6" id="KW-0472">Membrane</keyword>
<dbReference type="HAMAP" id="MF_02071">
    <property type="entry name" value="RlpA"/>
    <property type="match status" value="1"/>
</dbReference>
<dbReference type="SUPFAM" id="SSF50685">
    <property type="entry name" value="Barwin-like endoglucanases"/>
    <property type="match status" value="1"/>
</dbReference>